<proteinExistence type="predicted"/>
<dbReference type="EMBL" id="CAHPSC010000039">
    <property type="protein sequence ID" value="CAB5699071.1"/>
    <property type="molecule type" value="Genomic_DNA"/>
</dbReference>
<reference evidence="2" key="1">
    <citation type="submission" date="2020-05" db="EMBL/GenBank/DDBJ databases">
        <authorList>
            <person name="Delgado-Blas J."/>
        </authorList>
    </citation>
    <scope>NUCLEOTIDE SEQUENCE</scope>
    <source>
        <strain evidence="2">BB1454</strain>
    </source>
</reference>
<dbReference type="Pfam" id="PF12779">
    <property type="entry name" value="WXXGXW"/>
    <property type="match status" value="1"/>
</dbReference>
<dbReference type="InterPro" id="IPR024447">
    <property type="entry name" value="YXWGXW_rpt"/>
</dbReference>
<name>A0AA35GGT3_9BURK</name>
<organism evidence="2 3">
    <name type="scientific">Comamonas aquatica</name>
    <dbReference type="NCBI Taxonomy" id="225991"/>
    <lineage>
        <taxon>Bacteria</taxon>
        <taxon>Pseudomonadati</taxon>
        <taxon>Pseudomonadota</taxon>
        <taxon>Betaproteobacteria</taxon>
        <taxon>Burkholderiales</taxon>
        <taxon>Comamonadaceae</taxon>
        <taxon>Comamonas</taxon>
    </lineage>
</organism>
<evidence type="ECO:0000256" key="1">
    <source>
        <dbReference type="SAM" id="MobiDB-lite"/>
    </source>
</evidence>
<dbReference type="PRINTS" id="PR01217">
    <property type="entry name" value="PRICHEXTENSN"/>
</dbReference>
<dbReference type="Proteomes" id="UP000834458">
    <property type="component" value="Unassembled WGS sequence"/>
</dbReference>
<evidence type="ECO:0000313" key="2">
    <source>
        <dbReference type="EMBL" id="CAB5699071.1"/>
    </source>
</evidence>
<feature type="compositionally biased region" description="Basic and acidic residues" evidence="1">
    <location>
        <begin position="173"/>
        <end position="217"/>
    </location>
</feature>
<comment type="caution">
    <text evidence="2">The sequence shown here is derived from an EMBL/GenBank/DDBJ whole genome shotgun (WGS) entry which is preliminary data.</text>
</comment>
<dbReference type="AlphaFoldDB" id="A0AA35GGT3"/>
<feature type="region of interest" description="Disordered" evidence="1">
    <location>
        <begin position="120"/>
        <end position="217"/>
    </location>
</feature>
<sequence>MRWTDSSVRWTRFSPRGWAALGVAGAVALLSGCVVAPVDDGYADYGYSSTTVYTTYGSPPPPRVEYRTVAPAPNYIWIGGDWFWSGNRYDWRPGRWAPPGYHYVPPPPPRPHFRPPPPPVRPAPWPSRPEVRPDDRPRPPFWRPDDGPRPPQVRPDRPDRPDRGEGRPPQWRPDGDGRPQVRPDRPRPPEGRPERPSREEGRAWPSHRRDREEGGRD</sequence>
<evidence type="ECO:0008006" key="4">
    <source>
        <dbReference type="Google" id="ProtNLM"/>
    </source>
</evidence>
<feature type="compositionally biased region" description="Basic and acidic residues" evidence="1">
    <location>
        <begin position="129"/>
        <end position="166"/>
    </location>
</feature>
<evidence type="ECO:0000313" key="3">
    <source>
        <dbReference type="Proteomes" id="UP000834458"/>
    </source>
</evidence>
<gene>
    <name evidence="2" type="ORF">GHA_02599</name>
</gene>
<protein>
    <recommendedName>
        <fullName evidence="4">BcpO-related WXXGXW repeat protein</fullName>
    </recommendedName>
</protein>
<accession>A0AA35GGT3</accession>